<dbReference type="Proteomes" id="UP001056500">
    <property type="component" value="Chromosome"/>
</dbReference>
<proteinExistence type="predicted"/>
<accession>A0ABY4WAT6</accession>
<feature type="transmembrane region" description="Helical" evidence="1">
    <location>
        <begin position="12"/>
        <end position="32"/>
    </location>
</feature>
<evidence type="ECO:0000313" key="3">
    <source>
        <dbReference type="Proteomes" id="UP001056500"/>
    </source>
</evidence>
<evidence type="ECO:0000313" key="2">
    <source>
        <dbReference type="EMBL" id="USG63961.1"/>
    </source>
</evidence>
<dbReference type="InterPro" id="IPR032111">
    <property type="entry name" value="Clostridium_phage_holin"/>
</dbReference>
<reference evidence="2" key="1">
    <citation type="submission" date="2022-06" db="EMBL/GenBank/DDBJ databases">
        <title>Genome sequencing of Brevibacillus sp. BB3-R1.</title>
        <authorList>
            <person name="Heo J."/>
            <person name="Lee D."/>
            <person name="Won M."/>
            <person name="Han B.-H."/>
            <person name="Hong S.-B."/>
            <person name="Kwon S.-W."/>
        </authorList>
    </citation>
    <scope>NUCLEOTIDE SEQUENCE</scope>
    <source>
        <strain evidence="2">BB3-R1</strain>
    </source>
</reference>
<evidence type="ECO:0000256" key="1">
    <source>
        <dbReference type="SAM" id="Phobius"/>
    </source>
</evidence>
<keyword evidence="1" id="KW-1133">Transmembrane helix</keyword>
<sequence length="96" mass="10334">MNETDLFVLAKQFLLDQALIVVVALLVLGVFLKRTPGVADWLIPWILTGAGIVLACGVLREVTVQATIQGILAAAVASLGHQLWKQTVEKRKEDGA</sequence>
<organism evidence="2 3">
    <name type="scientific">Brevibacillus ruminantium</name>
    <dbReference type="NCBI Taxonomy" id="2950604"/>
    <lineage>
        <taxon>Bacteria</taxon>
        <taxon>Bacillati</taxon>
        <taxon>Bacillota</taxon>
        <taxon>Bacilli</taxon>
        <taxon>Bacillales</taxon>
        <taxon>Paenibacillaceae</taxon>
        <taxon>Brevibacillus</taxon>
    </lineage>
</organism>
<keyword evidence="3" id="KW-1185">Reference proteome</keyword>
<dbReference type="Pfam" id="PF16079">
    <property type="entry name" value="Phage_holin_5_2"/>
    <property type="match status" value="1"/>
</dbReference>
<feature type="transmembrane region" description="Helical" evidence="1">
    <location>
        <begin position="41"/>
        <end position="60"/>
    </location>
</feature>
<protein>
    <submittedName>
        <fullName evidence="2">Phage holin family protein</fullName>
    </submittedName>
</protein>
<keyword evidence="1" id="KW-0472">Membrane</keyword>
<dbReference type="EMBL" id="CP098755">
    <property type="protein sequence ID" value="USG63961.1"/>
    <property type="molecule type" value="Genomic_DNA"/>
</dbReference>
<name>A0ABY4WAT6_9BACL</name>
<gene>
    <name evidence="2" type="ORF">NDK47_17585</name>
</gene>
<dbReference type="RefSeq" id="WP_251871048.1">
    <property type="nucleotide sequence ID" value="NZ_CP098755.1"/>
</dbReference>
<keyword evidence="1" id="KW-0812">Transmembrane</keyword>